<feature type="region of interest" description="Disordered" evidence="1">
    <location>
        <begin position="67"/>
        <end position="91"/>
    </location>
</feature>
<dbReference type="Gene3D" id="2.10.110.10">
    <property type="entry name" value="Cysteine Rich Protein"/>
    <property type="match status" value="1"/>
</dbReference>
<name>A0A086KUG0_TOXGO</name>
<evidence type="ECO:0000313" key="4">
    <source>
        <dbReference type="Proteomes" id="UP000028837"/>
    </source>
</evidence>
<dbReference type="OrthoDB" id="330451at2759"/>
<sequence length="964" mass="102966">MESRKRGALAARPAGAHTAAHPDASHSKLKGPINPEKEALATCAACGQNIGAGQRFIELSVTIPTASTSNRVNAQQRHGKQSGGSGVRSASSRKSTVKALFHLSCLRCTECGKKLSSPSDETASTSIVLCTQSAVEALTGTHPAVTSISSVRSRRPNLRTASNQGNSPARGALLQYFVAHEKCKERPCVVCHRPISLKEPRVALPNAAGAGGGGDSRTQNSCQMRGPVEKGNGKSGRGNQLANASRREEVTEFQHIACTKCAFCGQGFDADKNSKPLVLFDQQRQPYHPTCLACCCCHKPLLGMYEVHEFFGKLDTCDPILQDTSKLLPLPAGLAAAMAEGSTAGNRDLGRGENCELHHGEAQDKESGDRITPKYGGLCCAWCSVRVPRCLCCERRCAVYQNESGKHVLPRAITREATAAAKMAADISLGKKQPPPQSGQAERGVNSITTRAGVTASSATELFGDVKGVVCGQCASLPHVTTESELRDTTSWVGQALRQAGIVFTQDMIRLQKLIKTINEEEAQRQKGKREKPWLVQRASAVVTTKTLVRTLTANNMGTAETKKKTRATSSSVVTCIDDIGVPIELVHYSTLNSETPPTSGGRLRSRTAPSVVTSAVQTSGRRNVASVRGGATGGSAVGSRIVRSTNAGTLYGRGEAADTPFSRTLFGRCHVQVITLNVAGDSAVQFDAEVKAQSRLSMSRRVTGSMRHSGPAKALPGLERKQTGTSSASSSRRGDMQIGRKSTLVGQNVLDVASAYAAALEGDTQSPEITAESGKGVQKGRVNDDRSQPGHDAVVEAGALLHVGSFAGGLLKTKSGIHIQGLSVLSVERICVVGSVPRVMVVQHMGHEWLHAYLACKQKKINDNVIEEGACNVAATEVLLRFGAELRLTGQQEPTTGNVHVFEGTMRSDLDSVQYEMLILRYRMWKMKESRDPVYGEGYRKCVSIIRAEGLSLVEFVRRLLKG</sequence>
<proteinExistence type="predicted"/>
<feature type="region of interest" description="Disordered" evidence="1">
    <location>
        <begin position="147"/>
        <end position="166"/>
    </location>
</feature>
<gene>
    <name evidence="3" type="ORF">TGDOM2_229390</name>
</gene>
<dbReference type="Pfam" id="PF12315">
    <property type="entry name" value="DA1-like"/>
    <property type="match status" value="1"/>
</dbReference>
<feature type="compositionally biased region" description="Polar residues" evidence="1">
    <location>
        <begin position="67"/>
        <end position="76"/>
    </location>
</feature>
<accession>A0A086KUG0</accession>
<reference evidence="3 4" key="1">
    <citation type="submission" date="2014-02" db="EMBL/GenBank/DDBJ databases">
        <authorList>
            <person name="Sibley D."/>
            <person name="Venepally P."/>
            <person name="Karamycheva S."/>
            <person name="Hadjithomas M."/>
            <person name="Khan A."/>
            <person name="Brunk B."/>
            <person name="Roos D."/>
            <person name="Caler E."/>
            <person name="Lorenzi H."/>
        </authorList>
    </citation>
    <scope>NUCLEOTIDE SEQUENCE [LARGE SCALE GENOMIC DNA]</scope>
    <source>
        <strain evidence="3 4">GAB2-2007-GAL-DOM2</strain>
    </source>
</reference>
<feature type="domain" description="Protein DA1-like" evidence="2">
    <location>
        <begin position="827"/>
        <end position="953"/>
    </location>
</feature>
<evidence type="ECO:0000256" key="1">
    <source>
        <dbReference type="SAM" id="MobiDB-lite"/>
    </source>
</evidence>
<comment type="caution">
    <text evidence="3">The sequence shown here is derived from an EMBL/GenBank/DDBJ whole genome shotgun (WGS) entry which is preliminary data.</text>
</comment>
<organism evidence="3 4">
    <name type="scientific">Toxoplasma gondii GAB2-2007-GAL-DOM2</name>
    <dbReference type="NCBI Taxonomy" id="1130820"/>
    <lineage>
        <taxon>Eukaryota</taxon>
        <taxon>Sar</taxon>
        <taxon>Alveolata</taxon>
        <taxon>Apicomplexa</taxon>
        <taxon>Conoidasida</taxon>
        <taxon>Coccidia</taxon>
        <taxon>Eucoccidiorida</taxon>
        <taxon>Eimeriorina</taxon>
        <taxon>Sarcocystidae</taxon>
        <taxon>Toxoplasma</taxon>
    </lineage>
</organism>
<feature type="region of interest" description="Disordered" evidence="1">
    <location>
        <begin position="695"/>
        <end position="741"/>
    </location>
</feature>
<dbReference type="VEuPathDB" id="ToxoDB:TGDOM2_229390"/>
<feature type="region of interest" description="Disordered" evidence="1">
    <location>
        <begin position="765"/>
        <end position="790"/>
    </location>
</feature>
<feature type="compositionally biased region" description="Low complexity" evidence="1">
    <location>
        <begin position="8"/>
        <end position="22"/>
    </location>
</feature>
<dbReference type="CDD" id="cd08368">
    <property type="entry name" value="LIM"/>
    <property type="match status" value="1"/>
</dbReference>
<dbReference type="AlphaFoldDB" id="A0A086KUG0"/>
<dbReference type="InterPro" id="IPR022087">
    <property type="entry name" value="DA1-like_dom"/>
</dbReference>
<evidence type="ECO:0000259" key="2">
    <source>
        <dbReference type="Pfam" id="PF12315"/>
    </source>
</evidence>
<feature type="region of interest" description="Disordered" evidence="1">
    <location>
        <begin position="1"/>
        <end position="32"/>
    </location>
</feature>
<dbReference type="EMBL" id="AHZU02000138">
    <property type="protein sequence ID" value="KFG48028.1"/>
    <property type="molecule type" value="Genomic_DNA"/>
</dbReference>
<protein>
    <recommendedName>
        <fullName evidence="2">Protein DA1-like domain-containing protein</fullName>
    </recommendedName>
</protein>
<dbReference type="Proteomes" id="UP000028837">
    <property type="component" value="Unassembled WGS sequence"/>
</dbReference>
<evidence type="ECO:0000313" key="3">
    <source>
        <dbReference type="EMBL" id="KFG48028.1"/>
    </source>
</evidence>
<feature type="region of interest" description="Disordered" evidence="1">
    <location>
        <begin position="206"/>
        <end position="240"/>
    </location>
</feature>